<accession>A0A0A9H0V3</accession>
<proteinExistence type="predicted"/>
<organism evidence="1">
    <name type="scientific">Arundo donax</name>
    <name type="common">Giant reed</name>
    <name type="synonym">Donax arundinaceus</name>
    <dbReference type="NCBI Taxonomy" id="35708"/>
    <lineage>
        <taxon>Eukaryota</taxon>
        <taxon>Viridiplantae</taxon>
        <taxon>Streptophyta</taxon>
        <taxon>Embryophyta</taxon>
        <taxon>Tracheophyta</taxon>
        <taxon>Spermatophyta</taxon>
        <taxon>Magnoliopsida</taxon>
        <taxon>Liliopsida</taxon>
        <taxon>Poales</taxon>
        <taxon>Poaceae</taxon>
        <taxon>PACMAD clade</taxon>
        <taxon>Arundinoideae</taxon>
        <taxon>Arundineae</taxon>
        <taxon>Arundo</taxon>
    </lineage>
</organism>
<protein>
    <submittedName>
        <fullName evidence="1">GSVIVT01012776001, DGK</fullName>
    </submittedName>
</protein>
<dbReference type="EMBL" id="GBRH01167494">
    <property type="protein sequence ID" value="JAE30402.1"/>
    <property type="molecule type" value="Transcribed_RNA"/>
</dbReference>
<reference evidence="1" key="2">
    <citation type="journal article" date="2015" name="Data Brief">
        <title>Shoot transcriptome of the giant reed, Arundo donax.</title>
        <authorList>
            <person name="Barrero R.A."/>
            <person name="Guerrero F.D."/>
            <person name="Moolhuijzen P."/>
            <person name="Goolsby J.A."/>
            <person name="Tidwell J."/>
            <person name="Bellgard S.E."/>
            <person name="Bellgard M.I."/>
        </authorList>
    </citation>
    <scope>NUCLEOTIDE SEQUENCE</scope>
    <source>
        <tissue evidence="1">Shoot tissue taken approximately 20 cm above the soil surface</tissue>
    </source>
</reference>
<sequence length="37" mass="4007">MNSTNTIRSLKILSSTNLSGFIPPKDSFSCMSLVTNT</sequence>
<name>A0A0A9H0V3_ARUDO</name>
<dbReference type="AlphaFoldDB" id="A0A0A9H0V3"/>
<reference evidence="1" key="1">
    <citation type="submission" date="2014-09" db="EMBL/GenBank/DDBJ databases">
        <authorList>
            <person name="Magalhaes I.L.F."/>
            <person name="Oliveira U."/>
            <person name="Santos F.R."/>
            <person name="Vidigal T.H.D.A."/>
            <person name="Brescovit A.D."/>
            <person name="Santos A.J."/>
        </authorList>
    </citation>
    <scope>NUCLEOTIDE SEQUENCE</scope>
    <source>
        <tissue evidence="1">Shoot tissue taken approximately 20 cm above the soil surface</tissue>
    </source>
</reference>
<evidence type="ECO:0000313" key="1">
    <source>
        <dbReference type="EMBL" id="JAE30402.1"/>
    </source>
</evidence>